<accession>A0ABU1LD70</accession>
<feature type="chain" id="PRO_5045095606" evidence="1">
    <location>
        <begin position="20"/>
        <end position="230"/>
    </location>
</feature>
<evidence type="ECO:0000256" key="1">
    <source>
        <dbReference type="SAM" id="SignalP"/>
    </source>
</evidence>
<protein>
    <submittedName>
        <fullName evidence="2">Uncharacterized protein</fullName>
    </submittedName>
</protein>
<evidence type="ECO:0000313" key="2">
    <source>
        <dbReference type="EMBL" id="MDR6404676.1"/>
    </source>
</evidence>
<reference evidence="2 3" key="1">
    <citation type="submission" date="2023-07" db="EMBL/GenBank/DDBJ databases">
        <title>Sorghum-associated microbial communities from plants grown in Nebraska, USA.</title>
        <authorList>
            <person name="Schachtman D."/>
        </authorList>
    </citation>
    <scope>NUCLEOTIDE SEQUENCE [LARGE SCALE GENOMIC DNA]</scope>
    <source>
        <strain evidence="2 3">DS1709</strain>
    </source>
</reference>
<feature type="signal peptide" evidence="1">
    <location>
        <begin position="1"/>
        <end position="19"/>
    </location>
</feature>
<gene>
    <name evidence="2" type="ORF">J2781_001596</name>
</gene>
<sequence>MKKIIIPFFCAVLFSTSVAAQQTTSTSAKTEAVKSKLTPKEVIDNYLKALGGKDKLEAIKTTVIENTLTVPGLPAEVMMVTKKMGNKFKSEQSVMGQKMVQFFDGEKGYFDQMGQKHDIPADKIAELKKSKVIDALSYDPASYSSVTVEKIDGKDYNVLNSDKGKFYFDASTGLLYKSSATEGNATVKSYMTVDGIKFPAEIEAEGNGQKVTIKTTKVTINSGVTDADFK</sequence>
<dbReference type="EMBL" id="JAVDQS010000003">
    <property type="protein sequence ID" value="MDR6404676.1"/>
    <property type="molecule type" value="Genomic_DNA"/>
</dbReference>
<dbReference type="Proteomes" id="UP001184853">
    <property type="component" value="Unassembled WGS sequence"/>
</dbReference>
<organism evidence="2 3">
    <name type="scientific">Chryseobacterium geocarposphaerae</name>
    <dbReference type="NCBI Taxonomy" id="1416776"/>
    <lineage>
        <taxon>Bacteria</taxon>
        <taxon>Pseudomonadati</taxon>
        <taxon>Bacteroidota</taxon>
        <taxon>Flavobacteriia</taxon>
        <taxon>Flavobacteriales</taxon>
        <taxon>Weeksellaceae</taxon>
        <taxon>Chryseobacterium group</taxon>
        <taxon>Chryseobacterium</taxon>
    </lineage>
</organism>
<evidence type="ECO:0000313" key="3">
    <source>
        <dbReference type="Proteomes" id="UP001184853"/>
    </source>
</evidence>
<keyword evidence="3" id="KW-1185">Reference proteome</keyword>
<name>A0ABU1LD70_9FLAO</name>
<proteinExistence type="predicted"/>
<dbReference type="RefSeq" id="WP_115980059.1">
    <property type="nucleotide sequence ID" value="NZ_JAVDQS010000003.1"/>
</dbReference>
<comment type="caution">
    <text evidence="2">The sequence shown here is derived from an EMBL/GenBank/DDBJ whole genome shotgun (WGS) entry which is preliminary data.</text>
</comment>
<keyword evidence="1" id="KW-0732">Signal</keyword>